<proteinExistence type="predicted"/>
<comment type="caution">
    <text evidence="1">The sequence shown here is derived from an EMBL/GenBank/DDBJ whole genome shotgun (WGS) entry which is preliminary data.</text>
</comment>
<name>A0A8J6N7A1_9BACT</name>
<evidence type="ECO:0000313" key="2">
    <source>
        <dbReference type="Proteomes" id="UP000599024"/>
    </source>
</evidence>
<dbReference type="Gene3D" id="3.40.50.2300">
    <property type="match status" value="2"/>
</dbReference>
<dbReference type="CDD" id="cd06325">
    <property type="entry name" value="PBP1_ABC_unchar_transporter"/>
    <property type="match status" value="1"/>
</dbReference>
<gene>
    <name evidence="1" type="ORF">H8E79_02495</name>
</gene>
<accession>A0A8J6N7A1</accession>
<dbReference type="PANTHER" id="PTHR35271:SF1">
    <property type="entry name" value="ABC TRANSPORTER, SUBSTRATE-BINDING LIPOPROTEIN"/>
    <property type="match status" value="1"/>
</dbReference>
<sequence length="312" mass="34022">MWSDDQHANEVRIGVLMYCEHRQPSLDGFKKGMMAHGKFKGMVYHYDIRNTSHDRSKLLPLAEEIISTRPDIAIATGAIEADALKIASQGSGVPVVFLAGSNAVERGLAESVIRPGGNVTGIETNDAALTEKRLWYITKLLPKARQVTCLNYPTISSSKDAAEIARRVAPTLGLELRVIDVSSLEEAKSAAASISQDNTDVILLLPGIPLDQIEREVLRPISLAHKIPILGYHYGSILNGAFAAFGASRYAAGAQGARLTVKVLHGADPANTPLESPEQLDLTINRWMVNQLDLRLPSRVWRLASKLVDIKF</sequence>
<evidence type="ECO:0000313" key="1">
    <source>
        <dbReference type="EMBL" id="MBC8208022.1"/>
    </source>
</evidence>
<protein>
    <submittedName>
        <fullName evidence="1">ABC transporter substrate-binding protein</fullName>
    </submittedName>
</protein>
<dbReference type="EMBL" id="JACNLK010000026">
    <property type="protein sequence ID" value="MBC8208022.1"/>
    <property type="molecule type" value="Genomic_DNA"/>
</dbReference>
<dbReference type="InterPro" id="IPR007487">
    <property type="entry name" value="ABC_transpt-TYRBP-like"/>
</dbReference>
<dbReference type="PANTHER" id="PTHR35271">
    <property type="entry name" value="ABC TRANSPORTER, SUBSTRATE-BINDING LIPOPROTEIN-RELATED"/>
    <property type="match status" value="1"/>
</dbReference>
<dbReference type="Proteomes" id="UP000599024">
    <property type="component" value="Unassembled WGS sequence"/>
</dbReference>
<dbReference type="Pfam" id="PF04392">
    <property type="entry name" value="ABC_sub_bind"/>
    <property type="match status" value="1"/>
</dbReference>
<reference evidence="1 2" key="1">
    <citation type="submission" date="2020-08" db="EMBL/GenBank/DDBJ databases">
        <title>Bridging the membrane lipid divide: bacteria of the FCB group superphylum have the potential to synthesize archaeal ether lipids.</title>
        <authorList>
            <person name="Villanueva L."/>
            <person name="Von Meijenfeldt F.A.B."/>
            <person name="Westbye A.B."/>
            <person name="Yadav S."/>
            <person name="Hopmans E.C."/>
            <person name="Dutilh B.E."/>
            <person name="Sinninghe Damste J.S."/>
        </authorList>
    </citation>
    <scope>NUCLEOTIDE SEQUENCE [LARGE SCALE GENOMIC DNA]</scope>
    <source>
        <strain evidence="1">NIOZ-UU81</strain>
    </source>
</reference>
<organism evidence="1 2">
    <name type="scientific">Candidatus Desulfatifera sulfidica</name>
    <dbReference type="NCBI Taxonomy" id="2841691"/>
    <lineage>
        <taxon>Bacteria</taxon>
        <taxon>Pseudomonadati</taxon>
        <taxon>Thermodesulfobacteriota</taxon>
        <taxon>Desulfobulbia</taxon>
        <taxon>Desulfobulbales</taxon>
        <taxon>Desulfobulbaceae</taxon>
        <taxon>Candidatus Desulfatifera</taxon>
    </lineage>
</organism>
<dbReference type="AlphaFoldDB" id="A0A8J6N7A1"/>